<proteinExistence type="predicted"/>
<name>A0A540N893_MALBA</name>
<keyword evidence="3" id="KW-1185">Reference proteome</keyword>
<accession>A0A540N893</accession>
<comment type="caution">
    <text evidence="2">The sequence shown here is derived from an EMBL/GenBank/DDBJ whole genome shotgun (WGS) entry which is preliminary data.</text>
</comment>
<reference evidence="2 3" key="1">
    <citation type="journal article" date="2019" name="G3 (Bethesda)">
        <title>Sequencing of a Wild Apple (Malus baccata) Genome Unravels the Differences Between Cultivated and Wild Apple Species Regarding Disease Resistance and Cold Tolerance.</title>
        <authorList>
            <person name="Chen X."/>
        </authorList>
    </citation>
    <scope>NUCLEOTIDE SEQUENCE [LARGE SCALE GENOMIC DNA]</scope>
    <source>
        <strain evidence="3">cv. Shandingzi</strain>
        <tissue evidence="2">Leaves</tissue>
    </source>
</reference>
<evidence type="ECO:0000313" key="3">
    <source>
        <dbReference type="Proteomes" id="UP000315295"/>
    </source>
</evidence>
<sequence length="51" mass="5930">MLRDQRVKQPTNRSKPIHMHKGSTISGMVKNTNKVIVEVQIRLIQAEKSRF</sequence>
<evidence type="ECO:0000313" key="2">
    <source>
        <dbReference type="EMBL" id="TQE07261.1"/>
    </source>
</evidence>
<dbReference type="Proteomes" id="UP000315295">
    <property type="component" value="Unassembled WGS sequence"/>
</dbReference>
<gene>
    <name evidence="2" type="ORF">C1H46_007083</name>
</gene>
<feature type="region of interest" description="Disordered" evidence="1">
    <location>
        <begin position="1"/>
        <end position="24"/>
    </location>
</feature>
<dbReference type="AlphaFoldDB" id="A0A540N893"/>
<evidence type="ECO:0000256" key="1">
    <source>
        <dbReference type="SAM" id="MobiDB-lite"/>
    </source>
</evidence>
<dbReference type="EMBL" id="VIEB01000088">
    <property type="protein sequence ID" value="TQE07261.1"/>
    <property type="molecule type" value="Genomic_DNA"/>
</dbReference>
<protein>
    <submittedName>
        <fullName evidence="2">Uncharacterized protein</fullName>
    </submittedName>
</protein>
<organism evidence="2 3">
    <name type="scientific">Malus baccata</name>
    <name type="common">Siberian crab apple</name>
    <name type="synonym">Pyrus baccata</name>
    <dbReference type="NCBI Taxonomy" id="106549"/>
    <lineage>
        <taxon>Eukaryota</taxon>
        <taxon>Viridiplantae</taxon>
        <taxon>Streptophyta</taxon>
        <taxon>Embryophyta</taxon>
        <taxon>Tracheophyta</taxon>
        <taxon>Spermatophyta</taxon>
        <taxon>Magnoliopsida</taxon>
        <taxon>eudicotyledons</taxon>
        <taxon>Gunneridae</taxon>
        <taxon>Pentapetalae</taxon>
        <taxon>rosids</taxon>
        <taxon>fabids</taxon>
        <taxon>Rosales</taxon>
        <taxon>Rosaceae</taxon>
        <taxon>Amygdaloideae</taxon>
        <taxon>Maleae</taxon>
        <taxon>Malus</taxon>
    </lineage>
</organism>